<name>A0A939K780_9BACT</name>
<dbReference type="InterPro" id="IPR008030">
    <property type="entry name" value="NmrA-like"/>
</dbReference>
<dbReference type="InterPro" id="IPR036291">
    <property type="entry name" value="NAD(P)-bd_dom_sf"/>
</dbReference>
<dbReference type="RefSeq" id="WP_207366650.1">
    <property type="nucleotide sequence ID" value="NZ_JAFMYV010000012.1"/>
</dbReference>
<reference evidence="4" key="1">
    <citation type="submission" date="2021-03" db="EMBL/GenBank/DDBJ databases">
        <title>Fibrella sp. HMF5335 genome sequencing and assembly.</title>
        <authorList>
            <person name="Kang H."/>
            <person name="Kim H."/>
            <person name="Bae S."/>
            <person name="Joh K."/>
        </authorList>
    </citation>
    <scope>NUCLEOTIDE SEQUENCE</scope>
    <source>
        <strain evidence="4">HMF5335</strain>
    </source>
</reference>
<keyword evidence="1" id="KW-0521">NADP</keyword>
<dbReference type="PANTHER" id="PTHR47706:SF1">
    <property type="entry name" value="CIPA-LIKE, PUTATIVE (AFU_ORTHOLOGUE AFUA_1G12460)-RELATED"/>
    <property type="match status" value="1"/>
</dbReference>
<keyword evidence="2" id="KW-0560">Oxidoreductase</keyword>
<dbReference type="SUPFAM" id="SSF51735">
    <property type="entry name" value="NAD(P)-binding Rossmann-fold domains"/>
    <property type="match status" value="1"/>
</dbReference>
<organism evidence="4 5">
    <name type="scientific">Fibrella rubiginis</name>
    <dbReference type="NCBI Taxonomy" id="2817060"/>
    <lineage>
        <taxon>Bacteria</taxon>
        <taxon>Pseudomonadati</taxon>
        <taxon>Bacteroidota</taxon>
        <taxon>Cytophagia</taxon>
        <taxon>Cytophagales</taxon>
        <taxon>Spirosomataceae</taxon>
        <taxon>Fibrella</taxon>
    </lineage>
</organism>
<evidence type="ECO:0000256" key="1">
    <source>
        <dbReference type="ARBA" id="ARBA00022857"/>
    </source>
</evidence>
<evidence type="ECO:0000259" key="3">
    <source>
        <dbReference type="Pfam" id="PF05368"/>
    </source>
</evidence>
<dbReference type="EMBL" id="JAFMYV010000012">
    <property type="protein sequence ID" value="MBO0939116.1"/>
    <property type="molecule type" value="Genomic_DNA"/>
</dbReference>
<feature type="domain" description="NmrA-like" evidence="3">
    <location>
        <begin position="1"/>
        <end position="225"/>
    </location>
</feature>
<dbReference type="AlphaFoldDB" id="A0A939K780"/>
<dbReference type="PANTHER" id="PTHR47706">
    <property type="entry name" value="NMRA-LIKE FAMILY PROTEIN"/>
    <property type="match status" value="1"/>
</dbReference>
<proteinExistence type="predicted"/>
<protein>
    <submittedName>
        <fullName evidence="4">NmrA family NAD(P)-binding protein</fullName>
    </submittedName>
</protein>
<dbReference type="Gene3D" id="3.40.50.720">
    <property type="entry name" value="NAD(P)-binding Rossmann-like Domain"/>
    <property type="match status" value="1"/>
</dbReference>
<gene>
    <name evidence="4" type="ORF">J2I47_21355</name>
</gene>
<evidence type="ECO:0000313" key="5">
    <source>
        <dbReference type="Proteomes" id="UP000664034"/>
    </source>
</evidence>
<dbReference type="InterPro" id="IPR051609">
    <property type="entry name" value="NmrA/Isoflavone_reductase-like"/>
</dbReference>
<accession>A0A939K780</accession>
<evidence type="ECO:0000313" key="4">
    <source>
        <dbReference type="EMBL" id="MBO0939116.1"/>
    </source>
</evidence>
<comment type="caution">
    <text evidence="4">The sequence shown here is derived from an EMBL/GenBank/DDBJ whole genome shotgun (WGS) entry which is preliminary data.</text>
</comment>
<dbReference type="Proteomes" id="UP000664034">
    <property type="component" value="Unassembled WGS sequence"/>
</dbReference>
<dbReference type="Gene3D" id="3.90.25.10">
    <property type="entry name" value="UDP-galactose 4-epimerase, domain 1"/>
    <property type="match status" value="1"/>
</dbReference>
<dbReference type="GO" id="GO:0016491">
    <property type="term" value="F:oxidoreductase activity"/>
    <property type="evidence" value="ECO:0007669"/>
    <property type="project" value="UniProtKB-KW"/>
</dbReference>
<sequence length="305" mass="33445">MKQPIVVAGATGNLGGRIVRELLKKEANVRVLVRPGSDRERVANLQKEGAVVITIRSWNVAELTEACRGAACIVSALSGLHDVVVDAQKVLLDAAVNANVLRFIPSDFSIDFTRLPAGRNRNLDLRREFHTYLDKAPIAATTIFNGAFAELLTGDMPLVLFKLKQILYWGNADQRMDFTTMDNVATFTANAALDPTTPRYLHIAGDQISARQLVPVAGEVTGTKFSLLRPGGLGLLSMLIKIARTVAPGGNDLYPAWQGMQYMRDMLDGRAEMKTLDNNRYPGIKWTTARDVLAAHQVVQKSTMK</sequence>
<dbReference type="Pfam" id="PF05368">
    <property type="entry name" value="NmrA"/>
    <property type="match status" value="1"/>
</dbReference>
<keyword evidence="5" id="KW-1185">Reference proteome</keyword>
<evidence type="ECO:0000256" key="2">
    <source>
        <dbReference type="ARBA" id="ARBA00023002"/>
    </source>
</evidence>